<evidence type="ECO:0000313" key="18">
    <source>
        <dbReference type="Proteomes" id="UP000694888"/>
    </source>
</evidence>
<dbReference type="RefSeq" id="XP_012943139.1">
    <property type="nucleotide sequence ID" value="XM_013087685.2"/>
</dbReference>
<evidence type="ECO:0000256" key="8">
    <source>
        <dbReference type="ARBA" id="ARBA00022679"/>
    </source>
</evidence>
<accession>A0ABM1A915</accession>
<dbReference type="SMART" id="SM00744">
    <property type="entry name" value="RINGv"/>
    <property type="match status" value="1"/>
</dbReference>
<dbReference type="InterPro" id="IPR001841">
    <property type="entry name" value="Znf_RING"/>
</dbReference>
<comment type="function">
    <text evidence="16">E3 ubiquitin-protein ligase. Component of the ribosome quality control complex (RQC), a ribosome-associated complex that mediates ubiquitination and extraction of incompletely synthesized nascent chains for proteasomal degradation.</text>
</comment>
<evidence type="ECO:0000256" key="14">
    <source>
        <dbReference type="ARBA" id="ARBA00032366"/>
    </source>
</evidence>
<comment type="pathway">
    <text evidence="3 16">Protein modification; protein ubiquitination.</text>
</comment>
<dbReference type="InterPro" id="IPR054477">
    <property type="entry name" value="LTN1_E3_ligase_6th"/>
</dbReference>
<keyword evidence="18" id="KW-1185">Reference proteome</keyword>
<dbReference type="SUPFAM" id="SSF48371">
    <property type="entry name" value="ARM repeat"/>
    <property type="match status" value="1"/>
</dbReference>
<dbReference type="RefSeq" id="XP_005107754.1">
    <property type="nucleotide sequence ID" value="XM_005107697.3"/>
</dbReference>
<dbReference type="EC" id="2.3.2.27" evidence="5 16"/>
<dbReference type="SUPFAM" id="SSF57850">
    <property type="entry name" value="RING/U-box"/>
    <property type="match status" value="1"/>
</dbReference>
<dbReference type="Gene3D" id="1.25.10.10">
    <property type="entry name" value="Leucine-rich Repeat Variant"/>
    <property type="match status" value="1"/>
</dbReference>
<keyword evidence="12 16" id="KW-0833">Ubl conjugation pathway</keyword>
<dbReference type="PANTHER" id="PTHR12389:SF0">
    <property type="entry name" value="E3 UBIQUITIN-PROTEIN LIGASE LISTERIN"/>
    <property type="match status" value="1"/>
</dbReference>
<dbReference type="InterPro" id="IPR039804">
    <property type="entry name" value="RING-CH-C4HC3_LTN1"/>
</dbReference>
<evidence type="ECO:0000313" key="20">
    <source>
        <dbReference type="RefSeq" id="XP_012943139.1"/>
    </source>
</evidence>
<keyword evidence="11 15" id="KW-0863">Zinc-finger</keyword>
<dbReference type="Pfam" id="PF22958">
    <property type="entry name" value="Ltn1_1st"/>
    <property type="match status" value="1"/>
</dbReference>
<gene>
    <name evidence="19 20" type="primary">LOC101861315</name>
</gene>
<keyword evidence="7" id="KW-0963">Cytoplasm</keyword>
<comment type="similarity">
    <text evidence="4 16">Belongs to the LTN1 family.</text>
</comment>
<dbReference type="Proteomes" id="UP000694888">
    <property type="component" value="Unplaced"/>
</dbReference>
<dbReference type="Pfam" id="PF23009">
    <property type="entry name" value="UBC_like"/>
    <property type="match status" value="1"/>
</dbReference>
<evidence type="ECO:0000313" key="19">
    <source>
        <dbReference type="RefSeq" id="XP_005107754.1"/>
    </source>
</evidence>
<comment type="subcellular location">
    <subcellularLocation>
        <location evidence="2">Cytoplasm</location>
        <location evidence="2">Cytosol</location>
    </subcellularLocation>
</comment>
<keyword evidence="13 16" id="KW-0862">Zinc</keyword>
<protein>
    <recommendedName>
        <fullName evidence="6 16">E3 ubiquitin-protein ligase listerin</fullName>
        <ecNumber evidence="5 16">2.3.2.27</ecNumber>
    </recommendedName>
    <alternativeName>
        <fullName evidence="14 16">RING-type E3 ubiquitin transferase listerin</fullName>
    </alternativeName>
</protein>
<evidence type="ECO:0000256" key="9">
    <source>
        <dbReference type="ARBA" id="ARBA00022723"/>
    </source>
</evidence>
<comment type="catalytic activity">
    <reaction evidence="1 16">
        <text>S-ubiquitinyl-[E2 ubiquitin-conjugating enzyme]-L-cysteine + [acceptor protein]-L-lysine = [E2 ubiquitin-conjugating enzyme]-L-cysteine + N(6)-ubiquitinyl-[acceptor protein]-L-lysine.</text>
        <dbReference type="EC" id="2.3.2.27"/>
    </reaction>
</comment>
<proteinExistence type="inferred from homology"/>
<dbReference type="PROSITE" id="PS50089">
    <property type="entry name" value="ZF_RING_2"/>
    <property type="match status" value="1"/>
</dbReference>
<dbReference type="InterPro" id="IPR011016">
    <property type="entry name" value="Znf_RING-CH"/>
</dbReference>
<evidence type="ECO:0000256" key="6">
    <source>
        <dbReference type="ARBA" id="ARBA00017157"/>
    </source>
</evidence>
<evidence type="ECO:0000256" key="16">
    <source>
        <dbReference type="RuleBase" id="RU367090"/>
    </source>
</evidence>
<comment type="subunit">
    <text evidence="16">Component of the ribosome quality control complex (RQC).</text>
</comment>
<evidence type="ECO:0000256" key="3">
    <source>
        <dbReference type="ARBA" id="ARBA00004906"/>
    </source>
</evidence>
<sequence length="1783" mass="197040">MPAKKAQRTKGNVKPSSSSQAAQLLAASGQAPSGFIGFSSQPAFVPASEIFEECDSNLDADFRLVLRKFSKRDTTTKIKALHEFCSLCGTKDEECVKAVVPFWPRIYNKLAIDVDHKVRELSQTALSVLAARAGKSIAPQLKTIMGSWLVSQCDTYPTVASAATSAFEATFSGAKQGEALRFCKTEIMQCLLSNVLKQTPQTLSDPLTTSQEDMESKYLRVVSSSLQAIRKLMSGLTAESLGSLTPQLSELLSSGAFWKHAKSTIPMVKTGVLSVLSAVCQLCPDVSALFLAKICPLVVSCLNSSDPSLMAQSWEAILSVAHTHNNCWDYVNWQKAVWPSLKGVLENGCSGQATVISPCLLPLLSTLPEKNFEQFFSAFRLGLNEDSVLNSPSACAALVRSFFECLQYSLKFIAGSASDENKLSKIKSITEDQMIVVVQASLTHPKPALSRTELYSLIGTVLSALCDLDPREEDTVWSDLSAFIVSHLVLQFKPPAQDGEKEVKKPSPQIFQRLSLLARGIVYQETVSTSKRERVRFVQKEKEPSGKSDVSIPQKQQMSSAAENFYSDLLVASYTMASLEGPMSSQYFNLFKELTIIHIPSAAPERLLQGRKDSTVRLILCDLGLSDSYSLPQHSPDWLAEELKSVPNVDQGGRSDAYWSFLCDHLVGQLAEAAKGFNGEGASVHSDVVATFFAFVSYVEEEKGAELLLTILNKLQQPVAVCHFIEELLGLAKRVPACQQLVKGPAIGARIERLTTDLMADPDALSSPEVSGALWEMLTAAISLTEENSWLLVSESCLDAIVSSYITTLKQFLTSHVTATGDNVMSVVRMAQAAFDKHKLASHPQLCELVMSLMSIQLQTYDWDQDAETEFASVLEAGLRLMLQSDAPAQKERRLESMCAQIQQWLRESVTSVAGLSRVTKAVRILAVAAAGGSGNSEYNDSVDLQKESSTSPSLDVSVLASVKNNLLVDVQQLCVPEEQKVMECLYAQGRLHQRPKSKESRNDETLVTLQPYALLCVHNLRTLNLIAELTEGDNDAVTADTSFTEKRLLCLTSLAFACLVVWTAEQMKSFSPSESSIILEELESGVKSNLMALTEGQMSQVLQFSPKGECFSQRQTLDVVKLLTEKETIPTGVSDVFRRTELQLLLRLVDPEVEKEVKDLLVLPVTGDGICKAFNLATGAAVGRDEASLETMSDCMCGFVELAKDLDVMTEEVKVALFQQLTEIVKELKDKGIHLLTGGDADCSKEHMHLNTCIARTLPDLMVSHSEQFWEFCLCVLVEWIQYLSEIDASSWSNDVTRRPLLVSVCQLSDFAVHTFASAPVVKEMSLEAPPNCVTEKAKTEWEEFFCEGIFSPLLHMFVTLAASDQATSCAENKIMLAPLSMTIVACPISVILKHQLPARLTVSDTSVLPDSLKTLLNHLSPLLMSRQRCVQLASYHLLSRVIEDVPRHEPPVGEENKEEEEMRSPPEALVQLVESTSHYLDALMVASVEEQVEMERGSEESAQARGYMLAWTLLLQLFRCSPNLLRAKYAGYFKSRDSVNHLLDHLFRLVPSQVNTPLLEFSLDQDAAGEGSSEELSGLALSVYRRCLETLPALVRVWWVDQDRKSSNFVDRFTSQYLSKDLILHQISASNNPTTNMEGITIRARPAAREVSATYEMAEVSVTLTITLPENFPLGRLNVACDRRVGVSQGQWDRWLMQLNIFLQHQNGSIEEGLRLWKGNIDKKFEGIDDCMICFSVIHGTTFQLPRLTCKTCHKKFHSACLYKWFSTSQKSSCPLCRNLF</sequence>
<keyword evidence="8 16" id="KW-0808">Transferase</keyword>
<evidence type="ECO:0000259" key="17">
    <source>
        <dbReference type="PROSITE" id="PS50089"/>
    </source>
</evidence>
<dbReference type="GeneID" id="101861315"/>
<organism evidence="18 20">
    <name type="scientific">Aplysia californica</name>
    <name type="common">California sea hare</name>
    <dbReference type="NCBI Taxonomy" id="6500"/>
    <lineage>
        <taxon>Eukaryota</taxon>
        <taxon>Metazoa</taxon>
        <taxon>Spiralia</taxon>
        <taxon>Lophotrochozoa</taxon>
        <taxon>Mollusca</taxon>
        <taxon>Gastropoda</taxon>
        <taxon>Heterobranchia</taxon>
        <taxon>Euthyneura</taxon>
        <taxon>Tectipleura</taxon>
        <taxon>Aplysiida</taxon>
        <taxon>Aplysioidea</taxon>
        <taxon>Aplysiidae</taxon>
        <taxon>Aplysia</taxon>
    </lineage>
</organism>
<evidence type="ECO:0000256" key="1">
    <source>
        <dbReference type="ARBA" id="ARBA00000900"/>
    </source>
</evidence>
<evidence type="ECO:0000256" key="15">
    <source>
        <dbReference type="PROSITE-ProRule" id="PRU00175"/>
    </source>
</evidence>
<reference evidence="19 20" key="1">
    <citation type="submission" date="2025-05" db="UniProtKB">
        <authorList>
            <consortium name="RefSeq"/>
        </authorList>
    </citation>
    <scope>IDENTIFICATION</scope>
</reference>
<evidence type="ECO:0000256" key="10">
    <source>
        <dbReference type="ARBA" id="ARBA00022737"/>
    </source>
</evidence>
<dbReference type="InterPro" id="IPR016024">
    <property type="entry name" value="ARM-type_fold"/>
</dbReference>
<evidence type="ECO:0000256" key="13">
    <source>
        <dbReference type="ARBA" id="ARBA00022833"/>
    </source>
</evidence>
<keyword evidence="9 16" id="KW-0479">Metal-binding</keyword>
<dbReference type="InterPro" id="IPR013083">
    <property type="entry name" value="Znf_RING/FYVE/PHD"/>
</dbReference>
<dbReference type="CDD" id="cd16491">
    <property type="entry name" value="RING-CH-C4HC3_LTN1"/>
    <property type="match status" value="1"/>
</dbReference>
<dbReference type="InterPro" id="IPR011989">
    <property type="entry name" value="ARM-like"/>
</dbReference>
<evidence type="ECO:0000256" key="2">
    <source>
        <dbReference type="ARBA" id="ARBA00004514"/>
    </source>
</evidence>
<dbReference type="Gene3D" id="3.30.40.10">
    <property type="entry name" value="Zinc/RING finger domain, C3HC4 (zinc finger)"/>
    <property type="match status" value="1"/>
</dbReference>
<evidence type="ECO:0000256" key="11">
    <source>
        <dbReference type="ARBA" id="ARBA00022771"/>
    </source>
</evidence>
<feature type="domain" description="RING-type" evidence="17">
    <location>
        <begin position="1733"/>
        <end position="1780"/>
    </location>
</feature>
<dbReference type="PANTHER" id="PTHR12389">
    <property type="entry name" value="ZINC FINGER PROTEIN 294"/>
    <property type="match status" value="1"/>
</dbReference>
<keyword evidence="10" id="KW-0677">Repeat</keyword>
<evidence type="ECO:0000256" key="12">
    <source>
        <dbReference type="ARBA" id="ARBA00022786"/>
    </source>
</evidence>
<name>A0ABM1A915_APLCA</name>
<evidence type="ECO:0000256" key="7">
    <source>
        <dbReference type="ARBA" id="ARBA00022490"/>
    </source>
</evidence>
<evidence type="ECO:0000256" key="5">
    <source>
        <dbReference type="ARBA" id="ARBA00012483"/>
    </source>
</evidence>
<evidence type="ECO:0000256" key="4">
    <source>
        <dbReference type="ARBA" id="ARBA00007997"/>
    </source>
</evidence>
<dbReference type="InterPro" id="IPR054476">
    <property type="entry name" value="Ltn1_N"/>
</dbReference>
<dbReference type="InterPro" id="IPR054478">
    <property type="entry name" value="LTN1_UBC"/>
</dbReference>
<dbReference type="InterPro" id="IPR039795">
    <property type="entry name" value="LTN1/Rkr1"/>
</dbReference>
<dbReference type="Pfam" id="PF22999">
    <property type="entry name" value="LTN1_E3_ligase_6th"/>
    <property type="match status" value="1"/>
</dbReference>